<dbReference type="VEuPathDB" id="FungiDB:jhhlp_008842"/>
<organism evidence="3 4">
    <name type="scientific">Lomentospora prolificans</name>
    <dbReference type="NCBI Taxonomy" id="41688"/>
    <lineage>
        <taxon>Eukaryota</taxon>
        <taxon>Fungi</taxon>
        <taxon>Dikarya</taxon>
        <taxon>Ascomycota</taxon>
        <taxon>Pezizomycotina</taxon>
        <taxon>Sordariomycetes</taxon>
        <taxon>Hypocreomycetidae</taxon>
        <taxon>Microascales</taxon>
        <taxon>Microascaceae</taxon>
        <taxon>Lomentospora</taxon>
    </lineage>
</organism>
<evidence type="ECO:0000259" key="2">
    <source>
        <dbReference type="SMART" id="SM00458"/>
    </source>
</evidence>
<feature type="signal peptide" evidence="1">
    <location>
        <begin position="1"/>
        <end position="17"/>
    </location>
</feature>
<dbReference type="OrthoDB" id="6770063at2759"/>
<feature type="domain" description="Ricin B lectin" evidence="2">
    <location>
        <begin position="26"/>
        <end position="154"/>
    </location>
</feature>
<gene>
    <name evidence="3" type="ORF">jhhlp_008842</name>
</gene>
<dbReference type="Proteomes" id="UP000233524">
    <property type="component" value="Unassembled WGS sequence"/>
</dbReference>
<feature type="chain" id="PRO_5014716689" description="Ricin B lectin domain-containing protein" evidence="1">
    <location>
        <begin position="18"/>
        <end position="170"/>
    </location>
</feature>
<dbReference type="Pfam" id="PF00652">
    <property type="entry name" value="Ricin_B_lectin"/>
    <property type="match status" value="1"/>
</dbReference>
<evidence type="ECO:0000256" key="1">
    <source>
        <dbReference type="SAM" id="SignalP"/>
    </source>
</evidence>
<evidence type="ECO:0000313" key="4">
    <source>
        <dbReference type="Proteomes" id="UP000233524"/>
    </source>
</evidence>
<dbReference type="InterPro" id="IPR000772">
    <property type="entry name" value="Ricin_B_lectin"/>
</dbReference>
<keyword evidence="1" id="KW-0732">Signal</keyword>
<dbReference type="Gene3D" id="2.80.10.50">
    <property type="match status" value="1"/>
</dbReference>
<dbReference type="CDD" id="cd00161">
    <property type="entry name" value="beta-trefoil_Ricin-like"/>
    <property type="match status" value="1"/>
</dbReference>
<dbReference type="InParanoid" id="A0A2N3MZ74"/>
<keyword evidence="4" id="KW-1185">Reference proteome</keyword>
<dbReference type="PROSITE" id="PS50231">
    <property type="entry name" value="RICIN_B_LECTIN"/>
    <property type="match status" value="1"/>
</dbReference>
<name>A0A2N3MZ74_9PEZI</name>
<protein>
    <recommendedName>
        <fullName evidence="2">Ricin B lectin domain-containing protein</fullName>
    </recommendedName>
</protein>
<reference evidence="3 4" key="1">
    <citation type="journal article" date="2017" name="G3 (Bethesda)">
        <title>First Draft Genome Sequence of the Pathogenic Fungus Lomentospora prolificans (Formerly Scedosporium prolificans).</title>
        <authorList>
            <person name="Luo R."/>
            <person name="Zimin A."/>
            <person name="Workman R."/>
            <person name="Fan Y."/>
            <person name="Pertea G."/>
            <person name="Grossman N."/>
            <person name="Wear M.P."/>
            <person name="Jia B."/>
            <person name="Miller H."/>
            <person name="Casadevall A."/>
            <person name="Timp W."/>
            <person name="Zhang S.X."/>
            <person name="Salzberg S.L."/>
        </authorList>
    </citation>
    <scope>NUCLEOTIDE SEQUENCE [LARGE SCALE GENOMIC DNA]</scope>
    <source>
        <strain evidence="3 4">JHH-5317</strain>
    </source>
</reference>
<dbReference type="SUPFAM" id="SSF50370">
    <property type="entry name" value="Ricin B-like lectins"/>
    <property type="match status" value="1"/>
</dbReference>
<dbReference type="STRING" id="41688.A0A2N3MZ74"/>
<evidence type="ECO:0000313" key="3">
    <source>
        <dbReference type="EMBL" id="PKS05465.1"/>
    </source>
</evidence>
<comment type="caution">
    <text evidence="3">The sequence shown here is derived from an EMBL/GenBank/DDBJ whole genome shotgun (WGS) entry which is preliminary data.</text>
</comment>
<dbReference type="EMBL" id="NLAX01001623">
    <property type="protein sequence ID" value="PKS05465.1"/>
    <property type="molecule type" value="Genomic_DNA"/>
</dbReference>
<accession>A0A2N3MZ74</accession>
<dbReference type="SMART" id="SM00458">
    <property type="entry name" value="RICIN"/>
    <property type="match status" value="1"/>
</dbReference>
<dbReference type="AlphaFoldDB" id="A0A2N3MZ74"/>
<dbReference type="InterPro" id="IPR035992">
    <property type="entry name" value="Ricin_B-like_lectins"/>
</dbReference>
<sequence length="170" mass="17805">MLTSTLLFAALAAVGLAQDAEAPEARKVYLTSMVDAKFVVTAAGTTAGSALVVQTQSEAPEQHWLLTEGASTLQLADSTLCVDGGAKTNWKDMGTLTLEECEEGKESQQWTVMEDGRIALTASSPQQCLDLVFMRAVPNNPVGLYSCAGLGNTGAADKGINWPLVDVTAP</sequence>
<proteinExistence type="predicted"/>